<comment type="pathway">
    <text evidence="8">Protein modification; protein lipoylation via endogenous pathway; protein N(6)-(lipoyl)lysine from octanoyl-[acyl-carrier-protein]: step 2/2.</text>
</comment>
<evidence type="ECO:0000256" key="3">
    <source>
        <dbReference type="ARBA" id="ARBA00022691"/>
    </source>
</evidence>
<reference evidence="11 12" key="1">
    <citation type="submission" date="2019-02" db="EMBL/GenBank/DDBJ databases">
        <title>Deep-cultivation of Planctomycetes and their phenomic and genomic characterization uncovers novel biology.</title>
        <authorList>
            <person name="Wiegand S."/>
            <person name="Jogler M."/>
            <person name="Boedeker C."/>
            <person name="Pinto D."/>
            <person name="Vollmers J."/>
            <person name="Rivas-Marin E."/>
            <person name="Kohn T."/>
            <person name="Peeters S.H."/>
            <person name="Heuer A."/>
            <person name="Rast P."/>
            <person name="Oberbeckmann S."/>
            <person name="Bunk B."/>
            <person name="Jeske O."/>
            <person name="Meyerdierks A."/>
            <person name="Storesund J.E."/>
            <person name="Kallscheuer N."/>
            <person name="Luecker S."/>
            <person name="Lage O.M."/>
            <person name="Pohl T."/>
            <person name="Merkel B.J."/>
            <person name="Hornburger P."/>
            <person name="Mueller R.-W."/>
            <person name="Bruemmer F."/>
            <person name="Labrenz M."/>
            <person name="Spormann A.M."/>
            <person name="Op Den Camp H."/>
            <person name="Overmann J."/>
            <person name="Amann R."/>
            <person name="Jetten M.S.M."/>
            <person name="Mascher T."/>
            <person name="Medema M.H."/>
            <person name="Devos D.P."/>
            <person name="Kaster A.-K."/>
            <person name="Ovreas L."/>
            <person name="Rohde M."/>
            <person name="Galperin M.Y."/>
            <person name="Jogler C."/>
        </authorList>
    </citation>
    <scope>NUCLEOTIDE SEQUENCE [LARGE SCALE GENOMIC DNA]</scope>
    <source>
        <strain evidence="11 12">Pla123a</strain>
    </source>
</reference>
<keyword evidence="4 8" id="KW-0479">Metal-binding</keyword>
<dbReference type="InterPro" id="IPR013785">
    <property type="entry name" value="Aldolase_TIM"/>
</dbReference>
<dbReference type="PANTHER" id="PTHR10949">
    <property type="entry name" value="LIPOYL SYNTHASE"/>
    <property type="match status" value="1"/>
</dbReference>
<dbReference type="SUPFAM" id="SSF102114">
    <property type="entry name" value="Radical SAM enzymes"/>
    <property type="match status" value="1"/>
</dbReference>
<evidence type="ECO:0000259" key="10">
    <source>
        <dbReference type="PROSITE" id="PS51918"/>
    </source>
</evidence>
<feature type="binding site" evidence="8">
    <location>
        <position position="291"/>
    </location>
    <ligand>
        <name>[4Fe-4S] cluster</name>
        <dbReference type="ChEBI" id="CHEBI:49883"/>
        <label>1</label>
    </ligand>
</feature>
<dbReference type="Pfam" id="PF16881">
    <property type="entry name" value="LIAS_N"/>
    <property type="match status" value="1"/>
</dbReference>
<sequence length="303" mass="33058">MNTTPEASPRPRLPEWLRRQPPNGGGLPIYNKTLNVVQANALHTVCEEARCPNLNECWASGDATFMVAGKECTRGCRFCSVQTLKAPEPPDADEPQTLAAAVERMNLAHVVITVVNRDDLPDGGAEHYRACVAAVHERCPQTTIELLGSDLGGDEAALEHLLVGSPLSVFAHNVECVERLDKHVRDPRASFERSLAILRGAKRIRPDMITKSSLMVGLGETDDEIVDAMRRLREVDVDLVTLGQYLAPGRPGERFVEVDRYVPPATFDAWADAARELGFKGVASGPLVRSSYKAGDLLRKASA</sequence>
<feature type="domain" description="Radical SAM core" evidence="10">
    <location>
        <begin position="58"/>
        <end position="280"/>
    </location>
</feature>
<evidence type="ECO:0000256" key="7">
    <source>
        <dbReference type="ARBA" id="ARBA00047326"/>
    </source>
</evidence>
<keyword evidence="3 8" id="KW-0949">S-adenosyl-L-methionine</keyword>
<dbReference type="SFLD" id="SFLDF00271">
    <property type="entry name" value="lipoyl_synthase"/>
    <property type="match status" value="1"/>
</dbReference>
<evidence type="ECO:0000256" key="1">
    <source>
        <dbReference type="ARBA" id="ARBA00022485"/>
    </source>
</evidence>
<keyword evidence="6 8" id="KW-0411">Iron-sulfur</keyword>
<dbReference type="GO" id="GO:0046872">
    <property type="term" value="F:metal ion binding"/>
    <property type="evidence" value="ECO:0007669"/>
    <property type="project" value="UniProtKB-KW"/>
</dbReference>
<proteinExistence type="inferred from homology"/>
<evidence type="ECO:0000313" key="11">
    <source>
        <dbReference type="EMBL" id="TWT66344.1"/>
    </source>
</evidence>
<dbReference type="EMBL" id="SJPO01000016">
    <property type="protein sequence ID" value="TWT66344.1"/>
    <property type="molecule type" value="Genomic_DNA"/>
</dbReference>
<feature type="region of interest" description="Disordered" evidence="9">
    <location>
        <begin position="1"/>
        <end position="24"/>
    </location>
</feature>
<keyword evidence="2 8" id="KW-0808">Transferase</keyword>
<dbReference type="PIRSF" id="PIRSF005963">
    <property type="entry name" value="Lipoyl_synth"/>
    <property type="match status" value="1"/>
</dbReference>
<feature type="binding site" evidence="8">
    <location>
        <position position="57"/>
    </location>
    <ligand>
        <name>[4Fe-4S] cluster</name>
        <dbReference type="ChEBI" id="CHEBI:49883"/>
        <label>1</label>
    </ligand>
</feature>
<protein>
    <recommendedName>
        <fullName evidence="8">Lipoyl synthase</fullName>
        <ecNumber evidence="8">2.8.1.8</ecNumber>
    </recommendedName>
    <alternativeName>
        <fullName evidence="8">Lip-syn</fullName>
        <shortName evidence="8">LS</shortName>
    </alternativeName>
    <alternativeName>
        <fullName evidence="8">Lipoate synthase</fullName>
    </alternativeName>
    <alternativeName>
        <fullName evidence="8">Lipoic acid synthase</fullName>
    </alternativeName>
    <alternativeName>
        <fullName evidence="8">Sulfur insertion protein LipA</fullName>
    </alternativeName>
</protein>
<keyword evidence="1 8" id="KW-0004">4Fe-4S</keyword>
<dbReference type="SFLD" id="SFLDG01058">
    <property type="entry name" value="lipoyl_synthase_like"/>
    <property type="match status" value="1"/>
</dbReference>
<evidence type="ECO:0000256" key="9">
    <source>
        <dbReference type="SAM" id="MobiDB-lite"/>
    </source>
</evidence>
<dbReference type="Proteomes" id="UP000318478">
    <property type="component" value="Unassembled WGS sequence"/>
</dbReference>
<comment type="cofactor">
    <cofactor evidence="8">
        <name>[4Fe-4S] cluster</name>
        <dbReference type="ChEBI" id="CHEBI:49883"/>
    </cofactor>
    <text evidence="8">Binds 2 [4Fe-4S] clusters per subunit. One cluster is coordinated with 3 cysteines and an exchangeable S-adenosyl-L-methionine.</text>
</comment>
<organism evidence="11 12">
    <name type="scientific">Posidoniimonas polymericola</name>
    <dbReference type="NCBI Taxonomy" id="2528002"/>
    <lineage>
        <taxon>Bacteria</taxon>
        <taxon>Pseudomonadati</taxon>
        <taxon>Planctomycetota</taxon>
        <taxon>Planctomycetia</taxon>
        <taxon>Pirellulales</taxon>
        <taxon>Lacipirellulaceae</taxon>
        <taxon>Posidoniimonas</taxon>
    </lineage>
</organism>
<dbReference type="NCBIfam" id="TIGR00510">
    <property type="entry name" value="lipA"/>
    <property type="match status" value="1"/>
</dbReference>
<dbReference type="HAMAP" id="MF_00206">
    <property type="entry name" value="Lipoyl_synth"/>
    <property type="match status" value="1"/>
</dbReference>
<dbReference type="EC" id="2.8.1.8" evidence="8"/>
<dbReference type="GO" id="GO:0005737">
    <property type="term" value="C:cytoplasm"/>
    <property type="evidence" value="ECO:0007669"/>
    <property type="project" value="UniProtKB-SubCell"/>
</dbReference>
<evidence type="ECO:0000256" key="6">
    <source>
        <dbReference type="ARBA" id="ARBA00023014"/>
    </source>
</evidence>
<dbReference type="UniPathway" id="UPA00538">
    <property type="reaction ID" value="UER00593"/>
</dbReference>
<dbReference type="RefSeq" id="WP_197528231.1">
    <property type="nucleotide sequence ID" value="NZ_SJPO01000016.1"/>
</dbReference>
<evidence type="ECO:0000313" key="12">
    <source>
        <dbReference type="Proteomes" id="UP000318478"/>
    </source>
</evidence>
<gene>
    <name evidence="8 11" type="primary">lipA</name>
    <name evidence="11" type="ORF">Pla123a_47380</name>
</gene>
<dbReference type="GO" id="GO:0009249">
    <property type="term" value="P:protein lipoylation"/>
    <property type="evidence" value="ECO:0007669"/>
    <property type="project" value="UniProtKB-UniRule"/>
</dbReference>
<dbReference type="CDD" id="cd01335">
    <property type="entry name" value="Radical_SAM"/>
    <property type="match status" value="1"/>
</dbReference>
<dbReference type="AlphaFoldDB" id="A0A5C5XTX5"/>
<dbReference type="GO" id="GO:0016992">
    <property type="term" value="F:lipoate synthase activity"/>
    <property type="evidence" value="ECO:0007669"/>
    <property type="project" value="UniProtKB-UniRule"/>
</dbReference>
<dbReference type="InterPro" id="IPR006638">
    <property type="entry name" value="Elp3/MiaA/NifB-like_rSAM"/>
</dbReference>
<feature type="binding site" evidence="8">
    <location>
        <position position="72"/>
    </location>
    <ligand>
        <name>[4Fe-4S] cluster</name>
        <dbReference type="ChEBI" id="CHEBI:49883"/>
        <label>2</label>
        <note>4Fe-4S-S-AdoMet</note>
    </ligand>
</feature>
<evidence type="ECO:0000256" key="5">
    <source>
        <dbReference type="ARBA" id="ARBA00023004"/>
    </source>
</evidence>
<dbReference type="InterPro" id="IPR031691">
    <property type="entry name" value="LIAS_N"/>
</dbReference>
<dbReference type="SMART" id="SM00729">
    <property type="entry name" value="Elp3"/>
    <property type="match status" value="1"/>
</dbReference>
<feature type="binding site" evidence="8">
    <location>
        <position position="51"/>
    </location>
    <ligand>
        <name>[4Fe-4S] cluster</name>
        <dbReference type="ChEBI" id="CHEBI:49883"/>
        <label>1</label>
    </ligand>
</feature>
<comment type="function">
    <text evidence="8">Catalyzes the radical-mediated insertion of two sulfur atoms into the C-6 and C-8 positions of the octanoyl moiety bound to the lipoyl domains of lipoate-dependent enzymes, thereby converting the octanoylated domains into lipoylated derivatives.</text>
</comment>
<dbReference type="GO" id="GO:0051539">
    <property type="term" value="F:4 iron, 4 sulfur cluster binding"/>
    <property type="evidence" value="ECO:0007669"/>
    <property type="project" value="UniProtKB-UniRule"/>
</dbReference>
<dbReference type="NCBIfam" id="NF009544">
    <property type="entry name" value="PRK12928.1"/>
    <property type="match status" value="1"/>
</dbReference>
<dbReference type="InterPro" id="IPR003698">
    <property type="entry name" value="Lipoyl_synth"/>
</dbReference>
<evidence type="ECO:0000256" key="4">
    <source>
        <dbReference type="ARBA" id="ARBA00022723"/>
    </source>
</evidence>
<dbReference type="SFLD" id="SFLDS00029">
    <property type="entry name" value="Radical_SAM"/>
    <property type="match status" value="1"/>
</dbReference>
<comment type="subcellular location">
    <subcellularLocation>
        <location evidence="8">Cytoplasm</location>
    </subcellularLocation>
</comment>
<keyword evidence="5 8" id="KW-0408">Iron</keyword>
<dbReference type="NCBIfam" id="NF004019">
    <property type="entry name" value="PRK05481.1"/>
    <property type="match status" value="1"/>
</dbReference>
<dbReference type="Pfam" id="PF04055">
    <property type="entry name" value="Radical_SAM"/>
    <property type="match status" value="1"/>
</dbReference>
<comment type="similarity">
    <text evidence="8">Belongs to the radical SAM superfamily. Lipoyl synthase family.</text>
</comment>
<dbReference type="PANTHER" id="PTHR10949:SF0">
    <property type="entry name" value="LIPOYL SYNTHASE, MITOCHONDRIAL"/>
    <property type="match status" value="1"/>
</dbReference>
<dbReference type="PROSITE" id="PS51918">
    <property type="entry name" value="RADICAL_SAM"/>
    <property type="match status" value="1"/>
</dbReference>
<name>A0A5C5XTX5_9BACT</name>
<comment type="catalytic activity">
    <reaction evidence="7 8">
        <text>[[Fe-S] cluster scaffold protein carrying a second [4Fe-4S](2+) cluster] + N(6)-octanoyl-L-lysyl-[protein] + 2 oxidized [2Fe-2S]-[ferredoxin] + 2 S-adenosyl-L-methionine + 4 H(+) = [[Fe-S] cluster scaffold protein] + N(6)-[(R)-dihydrolipoyl]-L-lysyl-[protein] + 4 Fe(3+) + 2 hydrogen sulfide + 2 5'-deoxyadenosine + 2 L-methionine + 2 reduced [2Fe-2S]-[ferredoxin]</text>
        <dbReference type="Rhea" id="RHEA:16585"/>
        <dbReference type="Rhea" id="RHEA-COMP:9928"/>
        <dbReference type="Rhea" id="RHEA-COMP:10000"/>
        <dbReference type="Rhea" id="RHEA-COMP:10001"/>
        <dbReference type="Rhea" id="RHEA-COMP:10475"/>
        <dbReference type="Rhea" id="RHEA-COMP:14568"/>
        <dbReference type="Rhea" id="RHEA-COMP:14569"/>
        <dbReference type="ChEBI" id="CHEBI:15378"/>
        <dbReference type="ChEBI" id="CHEBI:17319"/>
        <dbReference type="ChEBI" id="CHEBI:29034"/>
        <dbReference type="ChEBI" id="CHEBI:29919"/>
        <dbReference type="ChEBI" id="CHEBI:33722"/>
        <dbReference type="ChEBI" id="CHEBI:33737"/>
        <dbReference type="ChEBI" id="CHEBI:33738"/>
        <dbReference type="ChEBI" id="CHEBI:57844"/>
        <dbReference type="ChEBI" id="CHEBI:59789"/>
        <dbReference type="ChEBI" id="CHEBI:78809"/>
        <dbReference type="ChEBI" id="CHEBI:83100"/>
        <dbReference type="EC" id="2.8.1.8"/>
    </reaction>
</comment>
<feature type="binding site" evidence="8">
    <location>
        <position position="79"/>
    </location>
    <ligand>
        <name>[4Fe-4S] cluster</name>
        <dbReference type="ChEBI" id="CHEBI:49883"/>
        <label>2</label>
        <note>4Fe-4S-S-AdoMet</note>
    </ligand>
</feature>
<evidence type="ECO:0000256" key="2">
    <source>
        <dbReference type="ARBA" id="ARBA00022679"/>
    </source>
</evidence>
<comment type="caution">
    <text evidence="11">The sequence shown here is derived from an EMBL/GenBank/DDBJ whole genome shotgun (WGS) entry which is preliminary data.</text>
</comment>
<accession>A0A5C5XTX5</accession>
<feature type="binding site" evidence="8">
    <location>
        <position position="46"/>
    </location>
    <ligand>
        <name>[4Fe-4S] cluster</name>
        <dbReference type="ChEBI" id="CHEBI:49883"/>
        <label>1</label>
    </ligand>
</feature>
<dbReference type="InterPro" id="IPR007197">
    <property type="entry name" value="rSAM"/>
</dbReference>
<feature type="binding site" evidence="8">
    <location>
        <position position="76"/>
    </location>
    <ligand>
        <name>[4Fe-4S] cluster</name>
        <dbReference type="ChEBI" id="CHEBI:49883"/>
        <label>2</label>
        <note>4Fe-4S-S-AdoMet</note>
    </ligand>
</feature>
<evidence type="ECO:0000256" key="8">
    <source>
        <dbReference type="HAMAP-Rule" id="MF_00206"/>
    </source>
</evidence>
<keyword evidence="8" id="KW-0963">Cytoplasm</keyword>
<keyword evidence="12" id="KW-1185">Reference proteome</keyword>
<dbReference type="Gene3D" id="3.20.20.70">
    <property type="entry name" value="Aldolase class I"/>
    <property type="match status" value="1"/>
</dbReference>
<dbReference type="InterPro" id="IPR058240">
    <property type="entry name" value="rSAM_sf"/>
</dbReference>